<keyword evidence="4" id="KW-1185">Reference proteome</keyword>
<accession>A0AA41W2B0</accession>
<reference evidence="3" key="1">
    <citation type="submission" date="2022-03" db="EMBL/GenBank/DDBJ databases">
        <title>A functionally conserved STORR gene fusion in Papaver species that diverged 16.8 million years ago.</title>
        <authorList>
            <person name="Catania T."/>
        </authorList>
    </citation>
    <scope>NUCLEOTIDE SEQUENCE</scope>
    <source>
        <strain evidence="3">S-191538</strain>
    </source>
</reference>
<protein>
    <recommendedName>
        <fullName evidence="2">MATH domain-containing protein</fullName>
    </recommendedName>
</protein>
<dbReference type="EMBL" id="JAJJMA010342054">
    <property type="protein sequence ID" value="MCL7051752.1"/>
    <property type="molecule type" value="Genomic_DNA"/>
</dbReference>
<evidence type="ECO:0000313" key="3">
    <source>
        <dbReference type="EMBL" id="MCL7051752.1"/>
    </source>
</evidence>
<gene>
    <name evidence="3" type="ORF">MKW94_003547</name>
</gene>
<comment type="caution">
    <text evidence="3">The sequence shown here is derived from an EMBL/GenBank/DDBJ whole genome shotgun (WGS) entry which is preliminary data.</text>
</comment>
<feature type="compositionally biased region" description="Basic and acidic residues" evidence="1">
    <location>
        <begin position="67"/>
        <end position="91"/>
    </location>
</feature>
<proteinExistence type="predicted"/>
<name>A0AA41W2B0_PAPNU</name>
<evidence type="ECO:0000259" key="2">
    <source>
        <dbReference type="PROSITE" id="PS50144"/>
    </source>
</evidence>
<organism evidence="3 4">
    <name type="scientific">Papaver nudicaule</name>
    <name type="common">Iceland poppy</name>
    <dbReference type="NCBI Taxonomy" id="74823"/>
    <lineage>
        <taxon>Eukaryota</taxon>
        <taxon>Viridiplantae</taxon>
        <taxon>Streptophyta</taxon>
        <taxon>Embryophyta</taxon>
        <taxon>Tracheophyta</taxon>
        <taxon>Spermatophyta</taxon>
        <taxon>Magnoliopsida</taxon>
        <taxon>Ranunculales</taxon>
        <taxon>Papaveraceae</taxon>
        <taxon>Papaveroideae</taxon>
        <taxon>Papaver</taxon>
    </lineage>
</organism>
<feature type="domain" description="MATH" evidence="2">
    <location>
        <begin position="1"/>
        <end position="25"/>
    </location>
</feature>
<dbReference type="PROSITE" id="PS50144">
    <property type="entry name" value="MATH"/>
    <property type="match status" value="1"/>
</dbReference>
<evidence type="ECO:0000256" key="1">
    <source>
        <dbReference type="SAM" id="MobiDB-lite"/>
    </source>
</evidence>
<dbReference type="InterPro" id="IPR002083">
    <property type="entry name" value="MATH/TRAF_dom"/>
</dbReference>
<sequence>MCLKELLDPKKGFIIDDICYIKVEIRAMKILKSVHVKPGEPEPSWSRQSHFIQAHALLGKIQAPTTVKEDTTQSREKKEILGSEKSGESKSRLNKNGGENEERNFALCRWFQEKKTEYQKIFPR</sequence>
<dbReference type="Proteomes" id="UP001177140">
    <property type="component" value="Unassembled WGS sequence"/>
</dbReference>
<dbReference type="AlphaFoldDB" id="A0AA41W2B0"/>
<feature type="region of interest" description="Disordered" evidence="1">
    <location>
        <begin position="63"/>
        <end position="99"/>
    </location>
</feature>
<evidence type="ECO:0000313" key="4">
    <source>
        <dbReference type="Proteomes" id="UP001177140"/>
    </source>
</evidence>